<reference evidence="1" key="1">
    <citation type="submission" date="2020-04" db="EMBL/GenBank/DDBJ databases">
        <authorList>
            <person name="Alioto T."/>
            <person name="Alioto T."/>
            <person name="Gomez Garrido J."/>
        </authorList>
    </citation>
    <scope>NUCLEOTIDE SEQUENCE</scope>
    <source>
        <strain evidence="1">A484AB</strain>
    </source>
</reference>
<evidence type="ECO:0000313" key="2">
    <source>
        <dbReference type="Proteomes" id="UP001152795"/>
    </source>
</evidence>
<comment type="caution">
    <text evidence="1">The sequence shown here is derived from an EMBL/GenBank/DDBJ whole genome shotgun (WGS) entry which is preliminary data.</text>
</comment>
<sequence length="70" mass="7951">ILGSVTVDRILHRHWKIVPFEFKSDFVNKLVESDSGWMEESPRTVLSQPALFKGTFTVSGKPADTFLDIE</sequence>
<feature type="non-terminal residue" evidence="1">
    <location>
        <position position="70"/>
    </location>
</feature>
<dbReference type="EMBL" id="CACRXK020013909">
    <property type="protein sequence ID" value="CAB4025939.1"/>
    <property type="molecule type" value="Genomic_DNA"/>
</dbReference>
<name>A0A6S7L0G3_PARCT</name>
<dbReference type="AlphaFoldDB" id="A0A6S7L0G3"/>
<gene>
    <name evidence="1" type="ORF">PACLA_8A088631</name>
</gene>
<accession>A0A6S7L0G3</accession>
<feature type="non-terminal residue" evidence="1">
    <location>
        <position position="1"/>
    </location>
</feature>
<organism evidence="1 2">
    <name type="scientific">Paramuricea clavata</name>
    <name type="common">Red gorgonian</name>
    <name type="synonym">Violescent sea-whip</name>
    <dbReference type="NCBI Taxonomy" id="317549"/>
    <lineage>
        <taxon>Eukaryota</taxon>
        <taxon>Metazoa</taxon>
        <taxon>Cnidaria</taxon>
        <taxon>Anthozoa</taxon>
        <taxon>Octocorallia</taxon>
        <taxon>Malacalcyonacea</taxon>
        <taxon>Plexauridae</taxon>
        <taxon>Paramuricea</taxon>
    </lineage>
</organism>
<evidence type="ECO:0000313" key="1">
    <source>
        <dbReference type="EMBL" id="CAB4025939.1"/>
    </source>
</evidence>
<dbReference type="Proteomes" id="UP001152795">
    <property type="component" value="Unassembled WGS sequence"/>
</dbReference>
<proteinExistence type="predicted"/>
<keyword evidence="2" id="KW-1185">Reference proteome</keyword>
<protein>
    <submittedName>
        <fullName evidence="1">Beta-galactosidase-1 2</fullName>
    </submittedName>
</protein>